<protein>
    <submittedName>
        <fullName evidence="3">Uncharacterized protein</fullName>
    </submittedName>
</protein>
<dbReference type="RefSeq" id="WP_181338903.1">
    <property type="nucleotide sequence ID" value="NZ_JAAKDE010000004.1"/>
</dbReference>
<proteinExistence type="predicted"/>
<evidence type="ECO:0000313" key="3">
    <source>
        <dbReference type="EMBL" id="MBA2132455.1"/>
    </source>
</evidence>
<gene>
    <name evidence="3" type="ORF">G5B42_02700</name>
</gene>
<evidence type="ECO:0000256" key="2">
    <source>
        <dbReference type="SAM" id="Phobius"/>
    </source>
</evidence>
<keyword evidence="4" id="KW-1185">Reference proteome</keyword>
<sequence>MNKNTTLLRRKLFVLILAVFIGVGCWFYYRSSQVVAPETEIILLPELKWGSYRQITQAIQDLPRKLQWRLERPGQEAGVFSPAGDGLGEERGQAVLRLELAQREALLAEELQLRRRLLTMKIDRLVHQKRNQDEYLIKQALEEKRQEQAAELADFRRQKEKEYSSKLATLHFKMAMPDLSPEAKSSLAAEVAALQAELRAEVQQKEASLAAALADYAVAQQEASARELERYRRRLEAESEQEYQREKKELEAEFWAWVRENDGVERFLAENLE</sequence>
<dbReference type="Proteomes" id="UP000657177">
    <property type="component" value="Unassembled WGS sequence"/>
</dbReference>
<keyword evidence="1" id="KW-0175">Coiled coil</keyword>
<comment type="caution">
    <text evidence="3">The sequence shown here is derived from an EMBL/GenBank/DDBJ whole genome shotgun (WGS) entry which is preliminary data.</text>
</comment>
<name>A0A8J6LHP8_9FIRM</name>
<keyword evidence="2" id="KW-0812">Transmembrane</keyword>
<feature type="coiled-coil region" evidence="1">
    <location>
        <begin position="184"/>
        <end position="253"/>
    </location>
</feature>
<feature type="coiled-coil region" evidence="1">
    <location>
        <begin position="108"/>
        <end position="158"/>
    </location>
</feature>
<dbReference type="AlphaFoldDB" id="A0A8J6LHP8"/>
<accession>A0A8J6LHP8</accession>
<dbReference type="PROSITE" id="PS51257">
    <property type="entry name" value="PROKAR_LIPOPROTEIN"/>
    <property type="match status" value="1"/>
</dbReference>
<keyword evidence="2" id="KW-0472">Membrane</keyword>
<evidence type="ECO:0000256" key="1">
    <source>
        <dbReference type="SAM" id="Coils"/>
    </source>
</evidence>
<keyword evidence="2" id="KW-1133">Transmembrane helix</keyword>
<feature type="transmembrane region" description="Helical" evidence="2">
    <location>
        <begin position="12"/>
        <end position="29"/>
    </location>
</feature>
<dbReference type="EMBL" id="JAAKDE010000004">
    <property type="protein sequence ID" value="MBA2132455.1"/>
    <property type="molecule type" value="Genomic_DNA"/>
</dbReference>
<organism evidence="3 4">
    <name type="scientific">Capillibacterium thermochitinicola</name>
    <dbReference type="NCBI Taxonomy" id="2699427"/>
    <lineage>
        <taxon>Bacteria</taxon>
        <taxon>Bacillati</taxon>
        <taxon>Bacillota</taxon>
        <taxon>Capillibacterium</taxon>
    </lineage>
</organism>
<reference evidence="3" key="1">
    <citation type="submission" date="2020-06" db="EMBL/GenBank/DDBJ databases">
        <title>Novel chitinolytic bacterium.</title>
        <authorList>
            <person name="Ungkulpasvich U."/>
            <person name="Kosugi A."/>
            <person name="Uke A."/>
        </authorList>
    </citation>
    <scope>NUCLEOTIDE SEQUENCE</scope>
    <source>
        <strain evidence="3">UUS1-1</strain>
    </source>
</reference>
<evidence type="ECO:0000313" key="4">
    <source>
        <dbReference type="Proteomes" id="UP000657177"/>
    </source>
</evidence>